<organism evidence="10">
    <name type="scientific">hydrothermal vent metagenome</name>
    <dbReference type="NCBI Taxonomy" id="652676"/>
    <lineage>
        <taxon>unclassified sequences</taxon>
        <taxon>metagenomes</taxon>
        <taxon>ecological metagenomes</taxon>
    </lineage>
</organism>
<dbReference type="CDD" id="cd03249">
    <property type="entry name" value="ABC_MTABC3_MDL1_MDL2"/>
    <property type="match status" value="1"/>
</dbReference>
<comment type="subcellular location">
    <subcellularLocation>
        <location evidence="1">Membrane</location>
        <topology evidence="1">Multi-pass membrane protein</topology>
    </subcellularLocation>
</comment>
<dbReference type="InterPro" id="IPR011918">
    <property type="entry name" value="ABC_MsbA_ATP-bd"/>
</dbReference>
<dbReference type="GO" id="GO:0005524">
    <property type="term" value="F:ATP binding"/>
    <property type="evidence" value="ECO:0007669"/>
    <property type="project" value="UniProtKB-KW"/>
</dbReference>
<evidence type="ECO:0000256" key="2">
    <source>
        <dbReference type="ARBA" id="ARBA00022692"/>
    </source>
</evidence>
<dbReference type="GO" id="GO:0005743">
    <property type="term" value="C:mitochondrial inner membrane"/>
    <property type="evidence" value="ECO:0007669"/>
    <property type="project" value="TreeGrafter"/>
</dbReference>
<evidence type="ECO:0000256" key="3">
    <source>
        <dbReference type="ARBA" id="ARBA00022741"/>
    </source>
</evidence>
<keyword evidence="2 7" id="KW-0812">Transmembrane</keyword>
<evidence type="ECO:0000259" key="8">
    <source>
        <dbReference type="PROSITE" id="PS50893"/>
    </source>
</evidence>
<dbReference type="GO" id="GO:0090374">
    <property type="term" value="P:oligopeptide export from mitochondrion"/>
    <property type="evidence" value="ECO:0007669"/>
    <property type="project" value="TreeGrafter"/>
</dbReference>
<evidence type="ECO:0000256" key="5">
    <source>
        <dbReference type="ARBA" id="ARBA00022989"/>
    </source>
</evidence>
<dbReference type="SUPFAM" id="SSF52540">
    <property type="entry name" value="P-loop containing nucleoside triphosphate hydrolases"/>
    <property type="match status" value="1"/>
</dbReference>
<evidence type="ECO:0000313" key="10">
    <source>
        <dbReference type="EMBL" id="VAX03589.1"/>
    </source>
</evidence>
<dbReference type="InterPro" id="IPR011527">
    <property type="entry name" value="ABC1_TM_dom"/>
</dbReference>
<dbReference type="PANTHER" id="PTHR43394">
    <property type="entry name" value="ATP-DEPENDENT PERMEASE MDL1, MITOCHONDRIAL"/>
    <property type="match status" value="1"/>
</dbReference>
<feature type="transmembrane region" description="Helical" evidence="7">
    <location>
        <begin position="44"/>
        <end position="66"/>
    </location>
</feature>
<feature type="transmembrane region" description="Helical" evidence="7">
    <location>
        <begin position="268"/>
        <end position="289"/>
    </location>
</feature>
<dbReference type="SMART" id="SM00382">
    <property type="entry name" value="AAA"/>
    <property type="match status" value="1"/>
</dbReference>
<dbReference type="CDD" id="cd18575">
    <property type="entry name" value="ABC_6TM_bac_exporter_ABCB8_10_like"/>
    <property type="match status" value="1"/>
</dbReference>
<evidence type="ECO:0000256" key="1">
    <source>
        <dbReference type="ARBA" id="ARBA00004141"/>
    </source>
</evidence>
<accession>A0A3B1ACM3</accession>
<dbReference type="NCBIfam" id="TIGR02204">
    <property type="entry name" value="MsbA_rel"/>
    <property type="match status" value="1"/>
</dbReference>
<feature type="domain" description="ABC transporter" evidence="8">
    <location>
        <begin position="363"/>
        <end position="599"/>
    </location>
</feature>
<proteinExistence type="predicted"/>
<dbReference type="InterPro" id="IPR036640">
    <property type="entry name" value="ABC1_TM_sf"/>
</dbReference>
<evidence type="ECO:0000256" key="4">
    <source>
        <dbReference type="ARBA" id="ARBA00022840"/>
    </source>
</evidence>
<evidence type="ECO:0000259" key="9">
    <source>
        <dbReference type="PROSITE" id="PS50929"/>
    </source>
</evidence>
<name>A0A3B1ACM3_9ZZZZ</name>
<feature type="transmembrane region" description="Helical" evidence="7">
    <location>
        <begin position="163"/>
        <end position="180"/>
    </location>
</feature>
<dbReference type="Pfam" id="PF00664">
    <property type="entry name" value="ABC_membrane"/>
    <property type="match status" value="1"/>
</dbReference>
<protein>
    <submittedName>
        <fullName evidence="10">Efflux ABC transporter, permease/ATP-binding protein</fullName>
    </submittedName>
</protein>
<dbReference type="InterPro" id="IPR017871">
    <property type="entry name" value="ABC_transporter-like_CS"/>
</dbReference>
<dbReference type="GO" id="GO:0016887">
    <property type="term" value="F:ATP hydrolysis activity"/>
    <property type="evidence" value="ECO:0007669"/>
    <property type="project" value="InterPro"/>
</dbReference>
<dbReference type="PROSITE" id="PS50929">
    <property type="entry name" value="ABC_TM1F"/>
    <property type="match status" value="1"/>
</dbReference>
<dbReference type="PANTHER" id="PTHR43394:SF1">
    <property type="entry name" value="ATP-BINDING CASSETTE SUB-FAMILY B MEMBER 10, MITOCHONDRIAL"/>
    <property type="match status" value="1"/>
</dbReference>
<feature type="domain" description="ABC transmembrane type-1" evidence="9">
    <location>
        <begin position="46"/>
        <end position="328"/>
    </location>
</feature>
<dbReference type="InterPro" id="IPR003439">
    <property type="entry name" value="ABC_transporter-like_ATP-bd"/>
</dbReference>
<feature type="transmembrane region" description="Helical" evidence="7">
    <location>
        <begin position="86"/>
        <end position="106"/>
    </location>
</feature>
<feature type="transmembrane region" description="Helical" evidence="7">
    <location>
        <begin position="301"/>
        <end position="319"/>
    </location>
</feature>
<dbReference type="FunFam" id="3.40.50.300:FF:000218">
    <property type="entry name" value="Multidrug ABC transporter ATP-binding protein"/>
    <property type="match status" value="1"/>
</dbReference>
<keyword evidence="5 7" id="KW-1133">Transmembrane helix</keyword>
<dbReference type="InterPro" id="IPR003593">
    <property type="entry name" value="AAA+_ATPase"/>
</dbReference>
<evidence type="ECO:0000256" key="6">
    <source>
        <dbReference type="ARBA" id="ARBA00023136"/>
    </source>
</evidence>
<dbReference type="GO" id="GO:0015421">
    <property type="term" value="F:ABC-type oligopeptide transporter activity"/>
    <property type="evidence" value="ECO:0007669"/>
    <property type="project" value="TreeGrafter"/>
</dbReference>
<sequence>MENSDNTHATDSKAAPDSKTDVRAKKKISEIKLLWGFLSQYKSYIAMALVALVIASGATLMIPYAFRNMIDDGFSSENADLVNVYFIFLLLVAFILAVATFARHYYVSWIGERVVADIRNAVFGNVIRLSPTFFEKNLSGNIVSRLTTDTTVIQSVVGSTVSIALRNILTLIGGLLFMAFTSAKMLGLVLLVVPLVVVPIIFLGRKVRKLSSQTQDKTAAASAKANENIGAVQIIQAFTQEKREIEKFGGYVEQAFNVAIERIKIRSWLTGIVILMIFGAMDLVLWVGASDVISGKMTGGELASFVMYAALVAGAVGSLSEVYGELQRAAGAISRCVEIISTEADIKAPENPQAFPKQHEGRIEFRDMTFTYPSRPNEKILNAFTLSVTKGEKLAIVGPSGAGKSTVFQLIQRFYDPAAGQILIDGVNIKDADPEEVRKRLAIVPQESIIFATSVEENIRYGNPNATDEMVQAAAVAARADEFIIRLPEGMQTYLGERGSRLSGGQRQRIAIARAILRDAPILLLDEATSSLDAESEQKVQEALEKLMQNRTTLVIAHRLATVQKADRIVVLDGGQIVNIGTHEELLKADGVYARLAKLQFGES</sequence>
<dbReference type="InterPro" id="IPR027417">
    <property type="entry name" value="P-loop_NTPase"/>
</dbReference>
<gene>
    <name evidence="10" type="ORF">MNBD_ALPHA03-1522</name>
</gene>
<keyword evidence="6 7" id="KW-0472">Membrane</keyword>
<dbReference type="EMBL" id="UOFW01000055">
    <property type="protein sequence ID" value="VAX03589.1"/>
    <property type="molecule type" value="Genomic_DNA"/>
</dbReference>
<dbReference type="Gene3D" id="1.20.1560.10">
    <property type="entry name" value="ABC transporter type 1, transmembrane domain"/>
    <property type="match status" value="1"/>
</dbReference>
<feature type="transmembrane region" description="Helical" evidence="7">
    <location>
        <begin position="186"/>
        <end position="204"/>
    </location>
</feature>
<dbReference type="PROSITE" id="PS50893">
    <property type="entry name" value="ABC_TRANSPORTER_2"/>
    <property type="match status" value="1"/>
</dbReference>
<keyword evidence="3" id="KW-0547">Nucleotide-binding</keyword>
<dbReference type="AlphaFoldDB" id="A0A3B1ACM3"/>
<keyword evidence="4 10" id="KW-0067">ATP-binding</keyword>
<dbReference type="SUPFAM" id="SSF90123">
    <property type="entry name" value="ABC transporter transmembrane region"/>
    <property type="match status" value="1"/>
</dbReference>
<dbReference type="PROSITE" id="PS00211">
    <property type="entry name" value="ABC_TRANSPORTER_1"/>
    <property type="match status" value="1"/>
</dbReference>
<dbReference type="Pfam" id="PF00005">
    <property type="entry name" value="ABC_tran"/>
    <property type="match status" value="1"/>
</dbReference>
<evidence type="ECO:0000256" key="7">
    <source>
        <dbReference type="SAM" id="Phobius"/>
    </source>
</evidence>
<dbReference type="Gene3D" id="3.40.50.300">
    <property type="entry name" value="P-loop containing nucleotide triphosphate hydrolases"/>
    <property type="match status" value="1"/>
</dbReference>
<reference evidence="10" key="1">
    <citation type="submission" date="2018-06" db="EMBL/GenBank/DDBJ databases">
        <authorList>
            <person name="Zhirakovskaya E."/>
        </authorList>
    </citation>
    <scope>NUCLEOTIDE SEQUENCE</scope>
</reference>
<dbReference type="InterPro" id="IPR039421">
    <property type="entry name" value="Type_1_exporter"/>
</dbReference>